<protein>
    <submittedName>
        <fullName evidence="1">Uncharacterized protein</fullName>
    </submittedName>
</protein>
<dbReference type="EMBL" id="CP090978">
    <property type="protein sequence ID" value="UJF32873.1"/>
    <property type="molecule type" value="Genomic_DNA"/>
</dbReference>
<dbReference type="RefSeq" id="WP_235119216.1">
    <property type="nucleotide sequence ID" value="NZ_CP090978.1"/>
</dbReference>
<accession>A0ABY3SFS0</accession>
<dbReference type="Proteomes" id="UP001649230">
    <property type="component" value="Chromosome"/>
</dbReference>
<keyword evidence="2" id="KW-1185">Reference proteome</keyword>
<gene>
    <name evidence="1" type="ORF">L0M14_25390</name>
</gene>
<name>A0ABY3SFS0_9BACL</name>
<reference evidence="1 2" key="1">
    <citation type="journal article" date="2024" name="Int. J. Syst. Evol. Microbiol.">
        <title>Paenibacillus hexagrammi sp. nov., a novel bacterium isolated from the gut content of Hexagrammos agrammus.</title>
        <authorList>
            <person name="Jung H.K."/>
            <person name="Kim D.G."/>
            <person name="Zin H."/>
            <person name="Park J."/>
            <person name="Jung H."/>
            <person name="Kim Y.O."/>
            <person name="Kong H.J."/>
            <person name="Kim J.W."/>
            <person name="Kim Y.S."/>
        </authorList>
    </citation>
    <scope>NUCLEOTIDE SEQUENCE [LARGE SCALE GENOMIC DNA]</scope>
    <source>
        <strain evidence="1 2">YPD9-1</strain>
    </source>
</reference>
<proteinExistence type="predicted"/>
<evidence type="ECO:0000313" key="2">
    <source>
        <dbReference type="Proteomes" id="UP001649230"/>
    </source>
</evidence>
<organism evidence="1 2">
    <name type="scientific">Paenibacillus hexagrammi</name>
    <dbReference type="NCBI Taxonomy" id="2908839"/>
    <lineage>
        <taxon>Bacteria</taxon>
        <taxon>Bacillati</taxon>
        <taxon>Bacillota</taxon>
        <taxon>Bacilli</taxon>
        <taxon>Bacillales</taxon>
        <taxon>Paenibacillaceae</taxon>
        <taxon>Paenibacillus</taxon>
    </lineage>
</organism>
<sequence>MLSDEMVYVGTPQKRMENVLRLVHTTDTEGNILAIVTNFFDLGAEEVSEMYRKR</sequence>
<evidence type="ECO:0000313" key="1">
    <source>
        <dbReference type="EMBL" id="UJF32873.1"/>
    </source>
</evidence>